<comment type="caution">
    <text evidence="1">The sequence shown here is derived from an EMBL/GenBank/DDBJ whole genome shotgun (WGS) entry which is preliminary data.</text>
</comment>
<gene>
    <name evidence="1" type="ORF">HMPREF9081_0329</name>
</gene>
<proteinExistence type="predicted"/>
<keyword evidence="2" id="KW-1185">Reference proteome</keyword>
<evidence type="ECO:0000313" key="2">
    <source>
        <dbReference type="Proteomes" id="UP000004067"/>
    </source>
</evidence>
<dbReference type="Proteomes" id="UP000004067">
    <property type="component" value="Unassembled WGS sequence"/>
</dbReference>
<protein>
    <submittedName>
        <fullName evidence="1">Uncharacterized protein</fullName>
    </submittedName>
</protein>
<sequence length="206" mass="23497">MSMLPPHQTPSADLLERIRRYIAAHLQGSSDIIEEAKRKLPHPVPRPFEDERERYGVRGGLPKGREIRGAGVAGVILNVGDRLDTILSRLKSKLDKTEETFSERLLRLIDESGMTDVEAYKRARIDRKLFSKIRTDKNYHPKIRVVYAFIFVLHLNLDDARDLLASAGYSISPAHEYDLAMQYCIEEGFDIDTVNEILYALGMDVL</sequence>
<dbReference type="EMBL" id="AFHQ01000007">
    <property type="protein sequence ID" value="EGK62080.1"/>
    <property type="molecule type" value="Genomic_DNA"/>
</dbReference>
<dbReference type="STRING" id="888060.HMPREF9081_0329"/>
<dbReference type="eggNOG" id="COG2110">
    <property type="taxonomic scope" value="Bacteria"/>
</dbReference>
<dbReference type="HOGENOM" id="CLU_069579_1_0_9"/>
<reference evidence="1 2" key="1">
    <citation type="submission" date="2011-04" db="EMBL/GenBank/DDBJ databases">
        <authorList>
            <person name="Muzny D."/>
            <person name="Qin X."/>
            <person name="Deng J."/>
            <person name="Jiang H."/>
            <person name="Liu Y."/>
            <person name="Qu J."/>
            <person name="Song X.-Z."/>
            <person name="Zhang L."/>
            <person name="Thornton R."/>
            <person name="Coyle M."/>
            <person name="Francisco L."/>
            <person name="Jackson L."/>
            <person name="Javaid M."/>
            <person name="Korchina V."/>
            <person name="Kovar C."/>
            <person name="Mata R."/>
            <person name="Mathew T."/>
            <person name="Ngo R."/>
            <person name="Nguyen L."/>
            <person name="Nguyen N."/>
            <person name="Okwuonu G."/>
            <person name="Ongeri F."/>
            <person name="Pham C."/>
            <person name="Simmons D."/>
            <person name="Wilczek-Boney K."/>
            <person name="Hale W."/>
            <person name="Jakkamsetti A."/>
            <person name="Pham P."/>
            <person name="Ruth R."/>
            <person name="San Lucas F."/>
            <person name="Warren J."/>
            <person name="Zhang J."/>
            <person name="Zhao Z."/>
            <person name="Zhou C."/>
            <person name="Zhu D."/>
            <person name="Lee S."/>
            <person name="Bess C."/>
            <person name="Blankenburg K."/>
            <person name="Forbes L."/>
            <person name="Fu Q."/>
            <person name="Gubbala S."/>
            <person name="Hirani K."/>
            <person name="Jayaseelan J.C."/>
            <person name="Lara F."/>
            <person name="Munidasa M."/>
            <person name="Palculict T."/>
            <person name="Patil S."/>
            <person name="Pu L.-L."/>
            <person name="Saada N."/>
            <person name="Tang L."/>
            <person name="Weissenberger G."/>
            <person name="Zhu Y."/>
            <person name="Hemphill L."/>
            <person name="Shang Y."/>
            <person name="Youmans B."/>
            <person name="Ayvaz T."/>
            <person name="Ross M."/>
            <person name="Santibanez J."/>
            <person name="Aqrawi P."/>
            <person name="Gross S."/>
            <person name="Joshi V."/>
            <person name="Fowler G."/>
            <person name="Nazareth L."/>
            <person name="Reid J."/>
            <person name="Worley K."/>
            <person name="Petrosino J."/>
            <person name="Highlander S."/>
            <person name="Gibbs R."/>
        </authorList>
    </citation>
    <scope>NUCLEOTIDE SEQUENCE [LARGE SCALE GENOMIC DNA]</scope>
    <source>
        <strain evidence="1 2">DSM 2778</strain>
    </source>
</reference>
<accession>F5RJ94</accession>
<evidence type="ECO:0000313" key="1">
    <source>
        <dbReference type="EMBL" id="EGK62080.1"/>
    </source>
</evidence>
<organism evidence="1 2">
    <name type="scientific">Centipeda periodontii DSM 2778</name>
    <dbReference type="NCBI Taxonomy" id="888060"/>
    <lineage>
        <taxon>Bacteria</taxon>
        <taxon>Bacillati</taxon>
        <taxon>Bacillota</taxon>
        <taxon>Negativicutes</taxon>
        <taxon>Selenomonadales</taxon>
        <taxon>Selenomonadaceae</taxon>
        <taxon>Centipeda</taxon>
    </lineage>
</organism>
<name>F5RJ94_9FIRM</name>
<dbReference type="AlphaFoldDB" id="F5RJ94"/>